<evidence type="ECO:0000313" key="3">
    <source>
        <dbReference type="EMBL" id="MDT0267358.1"/>
    </source>
</evidence>
<dbReference type="PRINTS" id="PR01955">
    <property type="entry name" value="LANCFRANKIA"/>
</dbReference>
<evidence type="ECO:0000313" key="4">
    <source>
        <dbReference type="Proteomes" id="UP001183410"/>
    </source>
</evidence>
<feature type="compositionally biased region" description="Polar residues" evidence="1">
    <location>
        <begin position="1031"/>
        <end position="1040"/>
    </location>
</feature>
<sequence>MIPPPVPDEPDAPPPTWWWARGLALVERLPAPAVPPATPAGEPAWAAPDQGGLAERAARLGLPPGALAALRAEPAECLAARRARPPWAEFVERALATPDGDWPTPATTDEAAGDARVFLPVVRPLSRLADRDLARRLRQLPDAPVALTEVLAGLERRLAGRLAERGARVLVRELAGAGRAGRLRGAEPADRFADFLARAAARPGLTALVTRYPVLARLWAQECLAAVATVDELLTRFAADRPRIVAELLAGVDPGPLVAVEPGLGDPHQGGRSTTLLRFADGRRVLAKPRAQDGQRLLGELTGWLEERLPGLGTRTPRLVTGDGYGWVEFVAHRPCRGTGELARFYRRQGALTALLHAVDATDLHLENLVADGDHPVPIDTETLLHPALPEATLAGPDPAAQALAASVHRTGALPLPLVDEHGVRDVSALGGRGGGLGEGYTWRDAGTDRMRLVRGPVPHAAAHNLPVPDGSAVPAGDFEAALLIGFRAAYDAIVAHRGTLLGPGGPLAGAGALPARLIVRPSRLYATLLFEASHPEVLADALDRDAVFAVLGADSAGDPLRTALIEAEVADLWAGDLPVFFHRPVAADVWCADGTRLPGLLAEPALTGTRRKLTAMDEVDRHGQEWIVSASLATTRPSAGAPFHRPAPAGPPAPAVVPDPEQFLAAACGIADEIVGRAVHGAGRANWLGLELVDDRCWTVLPMGAGLGQGYPGVALFLAQLGRLTGVGRYTDLAGRALAALPGLLPALAADPALGAAVGPGAFHGLGGLTYATSRLATLLGDDLGLLPTAVEALALASQGPAPGLAAGTAGALAAADAVHREHGLPAAGALADRLADALDAAAGPAAGPGFAAGRAGVGWALLRRPATAPAGAAALRAALAEVTGRPGADAGWCAGLAGVLLASAAGPGAPAETARALDLLTRTPPSADLSPCHGELGVLEALAALAAHGHPPAAAALTRRSGALLGSLHRHGHRCGTPQHLPTPGLLSGLSGIGYGLLRLALPDIVPSVLLLQPAPGRSAPRQIHQHGSRSLTETDLP</sequence>
<reference evidence="4" key="1">
    <citation type="submission" date="2023-07" db="EMBL/GenBank/DDBJ databases">
        <title>30 novel species of actinomycetes from the DSMZ collection.</title>
        <authorList>
            <person name="Nouioui I."/>
        </authorList>
    </citation>
    <scope>NUCLEOTIDE SEQUENCE [LARGE SCALE GENOMIC DNA]</scope>
    <source>
        <strain evidence="4">DSM 44915</strain>
    </source>
</reference>
<name>A0ABU2JRI5_9ACTN</name>
<dbReference type="InterPro" id="IPR025410">
    <property type="entry name" value="Lant_dehyd"/>
</dbReference>
<dbReference type="NCBIfam" id="TIGR03897">
    <property type="entry name" value="lanti_2_LanM"/>
    <property type="match status" value="1"/>
</dbReference>
<accession>A0ABU2JRI5</accession>
<dbReference type="EMBL" id="JAVREO010000007">
    <property type="protein sequence ID" value="MDT0267358.1"/>
    <property type="molecule type" value="Genomic_DNA"/>
</dbReference>
<dbReference type="InterPro" id="IPR007822">
    <property type="entry name" value="LANC-like"/>
</dbReference>
<dbReference type="InterPro" id="IPR017146">
    <property type="entry name" value="Lanti_2_LanM"/>
</dbReference>
<evidence type="ECO:0000256" key="1">
    <source>
        <dbReference type="SAM" id="MobiDB-lite"/>
    </source>
</evidence>
<evidence type="ECO:0000259" key="2">
    <source>
        <dbReference type="Pfam" id="PF13575"/>
    </source>
</evidence>
<dbReference type="Pfam" id="PF13575">
    <property type="entry name" value="DUF4135"/>
    <property type="match status" value="1"/>
</dbReference>
<feature type="region of interest" description="Disordered" evidence="1">
    <location>
        <begin position="1019"/>
        <end position="1040"/>
    </location>
</feature>
<dbReference type="Gene3D" id="1.50.10.20">
    <property type="match status" value="1"/>
</dbReference>
<organism evidence="3 4">
    <name type="scientific">Streptomyces chisholmiae</name>
    <dbReference type="NCBI Taxonomy" id="3075540"/>
    <lineage>
        <taxon>Bacteria</taxon>
        <taxon>Bacillati</taxon>
        <taxon>Actinomycetota</taxon>
        <taxon>Actinomycetes</taxon>
        <taxon>Kitasatosporales</taxon>
        <taxon>Streptomycetaceae</taxon>
        <taxon>Streptomyces</taxon>
    </lineage>
</organism>
<dbReference type="Proteomes" id="UP001183410">
    <property type="component" value="Unassembled WGS sequence"/>
</dbReference>
<dbReference type="SUPFAM" id="SSF158745">
    <property type="entry name" value="LanC-like"/>
    <property type="match status" value="1"/>
</dbReference>
<dbReference type="SMART" id="SM01260">
    <property type="entry name" value="LANC_like"/>
    <property type="match status" value="1"/>
</dbReference>
<gene>
    <name evidence="3" type="ORF">RM844_13790</name>
</gene>
<protein>
    <submittedName>
        <fullName evidence="3">Type 2 lanthipeptide synthetase LanM family protein</fullName>
    </submittedName>
</protein>
<feature type="domain" description="Lantibiotic biosynthesis protein dehydration" evidence="2">
    <location>
        <begin position="212"/>
        <end position="582"/>
    </location>
</feature>
<dbReference type="Pfam" id="PF05147">
    <property type="entry name" value="LANC_like"/>
    <property type="match status" value="2"/>
</dbReference>
<dbReference type="PIRSF" id="PIRSF037228">
    <property type="entry name" value="Lant_mod_RumM"/>
    <property type="match status" value="1"/>
</dbReference>
<comment type="caution">
    <text evidence="3">The sequence shown here is derived from an EMBL/GenBank/DDBJ whole genome shotgun (WGS) entry which is preliminary data.</text>
</comment>
<proteinExistence type="predicted"/>
<dbReference type="CDD" id="cd04792">
    <property type="entry name" value="LanM-like"/>
    <property type="match status" value="1"/>
</dbReference>
<dbReference type="RefSeq" id="WP_311667420.1">
    <property type="nucleotide sequence ID" value="NZ_JAVREO010000007.1"/>
</dbReference>
<keyword evidence="4" id="KW-1185">Reference proteome</keyword>